<dbReference type="EMBL" id="HG934468">
    <property type="protein sequence ID" value="CDN30511.1"/>
    <property type="molecule type" value="Genomic_DNA"/>
</dbReference>
<organism evidence="1 2">
    <name type="scientific">Mucinivorans hirudinis</name>
    <dbReference type="NCBI Taxonomy" id="1433126"/>
    <lineage>
        <taxon>Bacteria</taxon>
        <taxon>Pseudomonadati</taxon>
        <taxon>Bacteroidota</taxon>
        <taxon>Bacteroidia</taxon>
        <taxon>Bacteroidales</taxon>
        <taxon>Rikenellaceae</taxon>
        <taxon>Mucinivorans</taxon>
    </lineage>
</organism>
<keyword evidence="2" id="KW-1185">Reference proteome</keyword>
<dbReference type="STRING" id="1433126.BN938_0406"/>
<evidence type="ECO:0000313" key="2">
    <source>
        <dbReference type="Proteomes" id="UP000027616"/>
    </source>
</evidence>
<name>A0A060R676_9BACT</name>
<dbReference type="PATRIC" id="fig|1433126.3.peg.404"/>
<evidence type="ECO:0000313" key="1">
    <source>
        <dbReference type="EMBL" id="CDN30511.1"/>
    </source>
</evidence>
<accession>A0A060R676</accession>
<protein>
    <submittedName>
        <fullName evidence="1">Tetracycline resistance element mobilization regulatory protein rteC</fullName>
    </submittedName>
</protein>
<dbReference type="AlphaFoldDB" id="A0A060R676"/>
<sequence length="285" mass="33918">MKFMREYFDNILKEIDSEIKLFDFYDCDIIDNSLNMIVKLKKALSDLREKLLTYEFASKDEEITFFKIQKPEILARLLFFNKVYQIESKIPNGSNKVMNEYLHQELDSLTFFFDRNLDFYQYYRSKSNTFDEHYFIRGNENIRLNSGSSQFDRDPNFSTGYDFKAAKILSNEMLRIYLNKRLQNIDKEKDMEETRARYSKTPVKFTGKKVALIELGYALALSGDINNGRIEIKEIMDFLGAVFNIDLGDYYRAYITIKDRKKERTIYLNAMIQSLIKRMDEDDTI</sequence>
<proteinExistence type="predicted"/>
<gene>
    <name evidence="1" type="ORF">BN938_0406</name>
</gene>
<dbReference type="Pfam" id="PF09357">
    <property type="entry name" value="RteC"/>
    <property type="match status" value="1"/>
</dbReference>
<dbReference type="KEGG" id="rbc:BN938_0406"/>
<dbReference type="eggNOG" id="ENOG502ZAA7">
    <property type="taxonomic scope" value="Bacteria"/>
</dbReference>
<dbReference type="HOGENOM" id="CLU_079317_0_0_10"/>
<dbReference type="InterPro" id="IPR018534">
    <property type="entry name" value="Tet_reg_excision_RteC"/>
</dbReference>
<reference evidence="1 2" key="1">
    <citation type="journal article" date="2015" name="Genome Announc.">
        <title>Complete Genome Sequence of the Novel Leech Symbiont Mucinivorans hirudinis M3T.</title>
        <authorList>
            <person name="Nelson M.C."/>
            <person name="Bomar L."/>
            <person name="Graf J."/>
        </authorList>
    </citation>
    <scope>NUCLEOTIDE SEQUENCE [LARGE SCALE GENOMIC DNA]</scope>
    <source>
        <strain evidence="2">M3</strain>
    </source>
</reference>
<dbReference type="Proteomes" id="UP000027616">
    <property type="component" value="Chromosome I"/>
</dbReference>